<keyword evidence="1" id="KW-0812">Transmembrane</keyword>
<feature type="transmembrane region" description="Helical" evidence="1">
    <location>
        <begin position="12"/>
        <end position="32"/>
    </location>
</feature>
<sequence>MNARFEQIMTFLWIITAIFTTITVAVIGFAYWDRRTIIRKAREETLEYLEREGKLKTLIEVLREKSKTDSELTEILRRFNLL</sequence>
<evidence type="ECO:0000313" key="3">
    <source>
        <dbReference type="Proteomes" id="UP000076964"/>
    </source>
</evidence>
<protein>
    <submittedName>
        <fullName evidence="2">Uncharacterized protein</fullName>
    </submittedName>
</protein>
<dbReference type="AlphaFoldDB" id="A0A177EAF7"/>
<accession>A0A177EAF7</accession>
<gene>
    <name evidence="2" type="ORF">TH606_03310</name>
</gene>
<comment type="caution">
    <text evidence="2">The sequence shown here is derived from an EMBL/GenBank/DDBJ whole genome shotgun (WGS) entry which is preliminary data.</text>
</comment>
<dbReference type="EMBL" id="LSFI01000010">
    <property type="protein sequence ID" value="OAG28182.1"/>
    <property type="molecule type" value="Genomic_DNA"/>
</dbReference>
<dbReference type="STRING" id="1795632.TH606_03310"/>
<dbReference type="Proteomes" id="UP000076964">
    <property type="component" value="Unassembled WGS sequence"/>
</dbReference>
<keyword evidence="1" id="KW-0472">Membrane</keyword>
<reference evidence="2 3" key="1">
    <citation type="submission" date="2016-02" db="EMBL/GenBank/DDBJ databases">
        <title>Draft genome sequence of Thermodesulfatator sp. S606.</title>
        <authorList>
            <person name="Lai Q."/>
            <person name="Cao J."/>
            <person name="Dupont S."/>
            <person name="Shao Z."/>
            <person name="Jebbar M."/>
            <person name="Alain K."/>
        </authorList>
    </citation>
    <scope>NUCLEOTIDE SEQUENCE [LARGE SCALE GENOMIC DNA]</scope>
    <source>
        <strain evidence="2 3">S606</strain>
    </source>
</reference>
<organism evidence="2 3">
    <name type="scientific">Thermodesulfatator autotrophicus</name>
    <dbReference type="NCBI Taxonomy" id="1795632"/>
    <lineage>
        <taxon>Bacteria</taxon>
        <taxon>Pseudomonadati</taxon>
        <taxon>Thermodesulfobacteriota</taxon>
        <taxon>Thermodesulfobacteria</taxon>
        <taxon>Thermodesulfobacteriales</taxon>
        <taxon>Thermodesulfatatoraceae</taxon>
        <taxon>Thermodesulfatator</taxon>
    </lineage>
</organism>
<keyword evidence="3" id="KW-1185">Reference proteome</keyword>
<evidence type="ECO:0000313" key="2">
    <source>
        <dbReference type="EMBL" id="OAG28182.1"/>
    </source>
</evidence>
<keyword evidence="1" id="KW-1133">Transmembrane helix</keyword>
<name>A0A177EAF7_9BACT</name>
<proteinExistence type="predicted"/>
<evidence type="ECO:0000256" key="1">
    <source>
        <dbReference type="SAM" id="Phobius"/>
    </source>
</evidence>